<dbReference type="InterPro" id="IPR029060">
    <property type="entry name" value="PIN-like_dom_sf"/>
</dbReference>
<accession>A0ABU9C7S4</accession>
<dbReference type="SUPFAM" id="SSF88723">
    <property type="entry name" value="PIN domain-like"/>
    <property type="match status" value="1"/>
</dbReference>
<comment type="caution">
    <text evidence="1">The sequence shown here is derived from an EMBL/GenBank/DDBJ whole genome shotgun (WGS) entry which is preliminary data.</text>
</comment>
<sequence length="162" mass="17768">MSGATLKKTVPTTARPWRVAIDTPVVLDALIRNQGPGVWLRQSWQAGHITPLLCTAMARELVQALAWPHWELAPEECQDLLADFLPHVEVVNVLETTTTRSGRASRDRALAALVRAGQPDVVLQNLANEVGAQELTRPPAIRQRGLKTWSVEDLMAALATRA</sequence>
<organism evidence="1 2">
    <name type="scientific">Ideonella margarita</name>
    <dbReference type="NCBI Taxonomy" id="2984191"/>
    <lineage>
        <taxon>Bacteria</taxon>
        <taxon>Pseudomonadati</taxon>
        <taxon>Pseudomonadota</taxon>
        <taxon>Betaproteobacteria</taxon>
        <taxon>Burkholderiales</taxon>
        <taxon>Sphaerotilaceae</taxon>
        <taxon>Ideonella</taxon>
    </lineage>
</organism>
<protein>
    <recommendedName>
        <fullName evidence="3">PIN domain-containing protein</fullName>
    </recommendedName>
</protein>
<dbReference type="Proteomes" id="UP001379945">
    <property type="component" value="Unassembled WGS sequence"/>
</dbReference>
<gene>
    <name evidence="1" type="ORF">AACH00_10325</name>
</gene>
<proteinExistence type="predicted"/>
<evidence type="ECO:0000313" key="1">
    <source>
        <dbReference type="EMBL" id="MEK8046744.1"/>
    </source>
</evidence>
<keyword evidence="2" id="KW-1185">Reference proteome</keyword>
<dbReference type="RefSeq" id="WP_341399041.1">
    <property type="nucleotide sequence ID" value="NZ_JBBUTI010000006.1"/>
</dbReference>
<evidence type="ECO:0008006" key="3">
    <source>
        <dbReference type="Google" id="ProtNLM"/>
    </source>
</evidence>
<dbReference type="EMBL" id="JBBUTI010000006">
    <property type="protein sequence ID" value="MEK8046744.1"/>
    <property type="molecule type" value="Genomic_DNA"/>
</dbReference>
<reference evidence="1 2" key="1">
    <citation type="submission" date="2024-04" db="EMBL/GenBank/DDBJ databases">
        <title>Novel species of the genus Ideonella isolated from streams.</title>
        <authorList>
            <person name="Lu H."/>
        </authorList>
    </citation>
    <scope>NUCLEOTIDE SEQUENCE [LARGE SCALE GENOMIC DNA]</scope>
    <source>
        <strain evidence="1 2">LYT19W</strain>
    </source>
</reference>
<evidence type="ECO:0000313" key="2">
    <source>
        <dbReference type="Proteomes" id="UP001379945"/>
    </source>
</evidence>
<name>A0ABU9C7S4_9BURK</name>